<dbReference type="AlphaFoldDB" id="A0AAE0BM80"/>
<protein>
    <submittedName>
        <fullName evidence="2">Uncharacterized protein</fullName>
    </submittedName>
</protein>
<feature type="region of interest" description="Disordered" evidence="1">
    <location>
        <begin position="676"/>
        <end position="704"/>
    </location>
</feature>
<evidence type="ECO:0000256" key="1">
    <source>
        <dbReference type="SAM" id="MobiDB-lite"/>
    </source>
</evidence>
<gene>
    <name evidence="2" type="ORF">CYMTET_50936</name>
</gene>
<evidence type="ECO:0000313" key="2">
    <source>
        <dbReference type="EMBL" id="KAK3239116.1"/>
    </source>
</evidence>
<comment type="caution">
    <text evidence="2">The sequence shown here is derived from an EMBL/GenBank/DDBJ whole genome shotgun (WGS) entry which is preliminary data.</text>
</comment>
<keyword evidence="3" id="KW-1185">Reference proteome</keyword>
<feature type="compositionally biased region" description="Acidic residues" evidence="1">
    <location>
        <begin position="679"/>
        <end position="690"/>
    </location>
</feature>
<name>A0AAE0BM80_9CHLO</name>
<sequence length="1026" mass="112853">MLKGFLTDQLYSGQEAENDSKWMEFRGKIVPSLRHPALSLLLTDTRELEDIKKDEKFSVAANQLFHDFLSRVTTRTANAVVRSYSTEADGVSAWRHLIKMRRSTGSAYFVRQIKALLDDTKRFMTLAPPLQGFLNAREVLDRVEEYACTSKFLPGGEMFHVASLEAVFVAMVLNSLNPAYVYIRTMFSGDELPSFKKLNDAVCAHYDNVIATSAAAMETGAGIVEDRRKQEEQKRAALLKRVPCPVCHMPGHSSSDCYVTHEDKREAYLKKNPKRRAAIMKRVQDYQKYGKLSNRAAAVAEAEQHPGVDDTGEALFAICELVEDSMVTSFSDDLPQFVSGCTEGGCTESQSGISLSNYYAVLDGLSSSEGPTPVGGGNQLMSGVYRWRSDASISRRSAERRPGKKSHPYQPNKHRFLLNRHKYFPVAPVYDSFVYIDTLCTALPGRKLEPTQALWEAGREQHLGPRYQISLRQPWYTSDVQYVHSMFMGGSVEVLDRAVIVLEQPHFPVDGRVVSHKKMVCAKHVVAEQYSLLRRLLEKEPSMVRGSFEKLQSWVTLLSMVTQDTVQVVESFWALLGYNFEDEWGSGSCSDGGDHSDQSGYDSGDYSDHGDVSSDRGGSRFMATLDSPGNGQVVADRDAWSYHTPRHSYMPDLIYLSGSGDDGGHICDNSDCSIPDLDSASDSDSDDGGYDSDTMPDLVDASDSDEEEDVHFGQPFEGVGGIPSDDWASGLFCPPRKNRLCSVALGVHSGIGDYCSSDWYRDVPDLEDGSDSGDEDAWGLHGGHPVGSSLALYVASTDNTADIFTRALPLTAFSGKVAVIDNGVTKHIFNLVSDFGGDFDPASSSTFSVVQAGIVSSEGSGTVTFAKLDVSTGRAIGLHFTGAHCIPGQPFNLVSVVALEDAGFSVDFGARQISSGGVTFSFSRVGNQYIIYEDQTGTMDTYMACAAYHDDSDRDKTDWKFEEAGKHIEEHGPLTLELFASIDNHVLDDYCTTENPCFCRDWAGKACYGNPPYEHDIILRSAEGSE</sequence>
<dbReference type="EMBL" id="LGRX02034022">
    <property type="protein sequence ID" value="KAK3239116.1"/>
    <property type="molecule type" value="Genomic_DNA"/>
</dbReference>
<accession>A0AAE0BM80</accession>
<evidence type="ECO:0000313" key="3">
    <source>
        <dbReference type="Proteomes" id="UP001190700"/>
    </source>
</evidence>
<feature type="region of interest" description="Disordered" evidence="1">
    <location>
        <begin position="587"/>
        <end position="630"/>
    </location>
</feature>
<feature type="compositionally biased region" description="Basic and acidic residues" evidence="1">
    <location>
        <begin position="606"/>
        <end position="618"/>
    </location>
</feature>
<reference evidence="2 3" key="1">
    <citation type="journal article" date="2015" name="Genome Biol. Evol.">
        <title>Comparative Genomics of a Bacterivorous Green Alga Reveals Evolutionary Causalities and Consequences of Phago-Mixotrophic Mode of Nutrition.</title>
        <authorList>
            <person name="Burns J.A."/>
            <person name="Paasch A."/>
            <person name="Narechania A."/>
            <person name="Kim E."/>
        </authorList>
    </citation>
    <scope>NUCLEOTIDE SEQUENCE [LARGE SCALE GENOMIC DNA]</scope>
    <source>
        <strain evidence="2 3">PLY_AMNH</strain>
    </source>
</reference>
<organism evidence="2 3">
    <name type="scientific">Cymbomonas tetramitiformis</name>
    <dbReference type="NCBI Taxonomy" id="36881"/>
    <lineage>
        <taxon>Eukaryota</taxon>
        <taxon>Viridiplantae</taxon>
        <taxon>Chlorophyta</taxon>
        <taxon>Pyramimonadophyceae</taxon>
        <taxon>Pyramimonadales</taxon>
        <taxon>Pyramimonadaceae</taxon>
        <taxon>Cymbomonas</taxon>
    </lineage>
</organism>
<proteinExistence type="predicted"/>
<dbReference type="Proteomes" id="UP001190700">
    <property type="component" value="Unassembled WGS sequence"/>
</dbReference>